<evidence type="ECO:0000313" key="1">
    <source>
        <dbReference type="EMBL" id="SMX53234.1"/>
    </source>
</evidence>
<dbReference type="SUPFAM" id="SSF52540">
    <property type="entry name" value="P-loop containing nucleoside triphosphate hydrolases"/>
    <property type="match status" value="1"/>
</dbReference>
<dbReference type="Pfam" id="PF13177">
    <property type="entry name" value="DNA_pol3_delta2"/>
    <property type="match status" value="1"/>
</dbReference>
<dbReference type="KEGG" id="abat:CFX1CAM_0168"/>
<gene>
    <name evidence="1" type="primary">holB</name>
    <name evidence="1" type="ORF">CFX1CAM_0168</name>
</gene>
<dbReference type="InterPro" id="IPR027417">
    <property type="entry name" value="P-loop_NTPase"/>
</dbReference>
<dbReference type="PANTHER" id="PTHR11669:SF8">
    <property type="entry name" value="DNA POLYMERASE III SUBUNIT DELTA"/>
    <property type="match status" value="1"/>
</dbReference>
<dbReference type="GO" id="GO:0003887">
    <property type="term" value="F:DNA-directed DNA polymerase activity"/>
    <property type="evidence" value="ECO:0007669"/>
    <property type="project" value="UniProtKB-EC"/>
</dbReference>
<dbReference type="PANTHER" id="PTHR11669">
    <property type="entry name" value="REPLICATION FACTOR C / DNA POLYMERASE III GAMMA-TAU SUBUNIT"/>
    <property type="match status" value="1"/>
</dbReference>
<organism evidence="1 2">
    <name type="scientific">Candidatus Brevifilum fermentans</name>
    <dbReference type="NCBI Taxonomy" id="1986204"/>
    <lineage>
        <taxon>Bacteria</taxon>
        <taxon>Bacillati</taxon>
        <taxon>Chloroflexota</taxon>
        <taxon>Anaerolineae</taxon>
        <taxon>Anaerolineales</taxon>
        <taxon>Anaerolineaceae</taxon>
        <taxon>Candidatus Brevifilum</taxon>
    </lineage>
</organism>
<keyword evidence="1" id="KW-0808">Transferase</keyword>
<dbReference type="Proteomes" id="UP000195514">
    <property type="component" value="Chromosome I"/>
</dbReference>
<reference evidence="2" key="1">
    <citation type="submission" date="2017-05" db="EMBL/GenBank/DDBJ databases">
        <authorList>
            <person name="Kirkegaard R."/>
            <person name="Mcilroy J S."/>
        </authorList>
    </citation>
    <scope>NUCLEOTIDE SEQUENCE [LARGE SCALE GENOMIC DNA]</scope>
</reference>
<dbReference type="InterPro" id="IPR004622">
    <property type="entry name" value="DNA_pol_HolB"/>
</dbReference>
<dbReference type="InterPro" id="IPR050238">
    <property type="entry name" value="DNA_Rep/Repair_Clamp_Loader"/>
</dbReference>
<protein>
    <submittedName>
        <fullName evidence="1">Putative DNA polymerase III delta' subunit</fullName>
        <ecNumber evidence="1">2.7.7.7</ecNumber>
    </submittedName>
</protein>
<dbReference type="Gene3D" id="3.40.50.300">
    <property type="entry name" value="P-loop containing nucleotide triphosphate hydrolases"/>
    <property type="match status" value="1"/>
</dbReference>
<keyword evidence="1" id="KW-0548">Nucleotidyltransferase</keyword>
<keyword evidence="2" id="KW-1185">Reference proteome</keyword>
<dbReference type="NCBIfam" id="TIGR00678">
    <property type="entry name" value="holB"/>
    <property type="match status" value="1"/>
</dbReference>
<evidence type="ECO:0000313" key="2">
    <source>
        <dbReference type="Proteomes" id="UP000195514"/>
    </source>
</evidence>
<dbReference type="EC" id="2.7.7.7" evidence="1"/>
<dbReference type="GO" id="GO:0008408">
    <property type="term" value="F:3'-5' exonuclease activity"/>
    <property type="evidence" value="ECO:0007669"/>
    <property type="project" value="InterPro"/>
</dbReference>
<dbReference type="GO" id="GO:0006261">
    <property type="term" value="P:DNA-templated DNA replication"/>
    <property type="evidence" value="ECO:0007669"/>
    <property type="project" value="TreeGrafter"/>
</dbReference>
<sequence>MRSEFLANLRLKTVLRYNKGMHWQIHGHDWAVELLRKHVSGNKLRHAYLFTGPEGVGRQTLAIRFAQAINCDNPPEPGDYCGDCRACRQLASLTHPDLSLLQPEEGHKDILIDQVRTLQRALALSPYSAAYRIALLPDFQRATTQAANALLKTLEEPPGRVILLLTALTPEGLLPTITSRCEVIRLRPAAIDETRAYLQTHHSLDDDQARLLAHISGGRIGAAIRLTEDPSTLVNRRAHLETLLQLLDAPRYERFKRIGSFLQALDKPRHKIGEVLSIWLSFWRDVFLRASSESLPPVNLDLLTQIDQVALQVPAKKARELILAHEQALQHLDANVNLQLLLETLMLQLPRLTVSHETAFVDDGDGD</sequence>
<dbReference type="EMBL" id="LT859958">
    <property type="protein sequence ID" value="SMX53234.1"/>
    <property type="molecule type" value="Genomic_DNA"/>
</dbReference>
<dbReference type="AlphaFoldDB" id="A0A1Y6K0Q1"/>
<accession>A0A1Y6K0Q1</accession>
<name>A0A1Y6K0Q1_9CHLR</name>
<proteinExistence type="predicted"/>